<dbReference type="Proteomes" id="UP001186974">
    <property type="component" value="Unassembled WGS sequence"/>
</dbReference>
<feature type="non-terminal residue" evidence="1">
    <location>
        <position position="611"/>
    </location>
</feature>
<sequence length="611" mass="68174">MADKLRSRISREHVWLGYNFSSESWEIKIFGRCGAFHDGRHHRQGDKVKLHHKSRIQVGATAFDFVLPVDDEDIYESDYDERSDSYDRDESTGSQPVSFKFEAADGGSIHESDIEDDENYDYEETRPPQPYEYNYDDDDDDENENDEAEEDEEESGDEEEAEEMAKTKRGRGQKVILKAKKPAKKPSPPPTKLELNLKRVKSDEKPVKPETARDKKASKALPKTQPTANKKTQPAPAKAPKKVPAKTPAPAPQESPAPEAEKPAKREETSPSGVTAVDGDKEVAVNGIDFNDPSLPIGYQHKKRKGPGRPPKNGIMSKREFKEIQKEAKLKDKAEQMGMTLEELLATMNRSQPRAPSNDASKPEKAKPANKDGVGEDETPVADDEDPGGDAEQKKIAKAPRVARTPSPPMYEKDYTEEQLTRPQLNYAQMLHIVIEEKNGPMNLQNAYSAIEHKWPFFRFRVKGDGWKSSVRHNLTGHTAFRKVARDGKGHTWEIVPGVSVDKEAKRKKSPSPVRAPPPYQQQHLANPYQRPSYPPPAYPPHYPGQPPPHGQRPPPANMRPPSLNGGPPPPGNGTYVSPWASQPSSSQGPAPNHYGGYSGAYHNPSNYRPP</sequence>
<gene>
    <name evidence="1" type="ORF">LTS18_009517</name>
</gene>
<organism evidence="1 2">
    <name type="scientific">Coniosporium uncinatum</name>
    <dbReference type="NCBI Taxonomy" id="93489"/>
    <lineage>
        <taxon>Eukaryota</taxon>
        <taxon>Fungi</taxon>
        <taxon>Dikarya</taxon>
        <taxon>Ascomycota</taxon>
        <taxon>Pezizomycotina</taxon>
        <taxon>Dothideomycetes</taxon>
        <taxon>Dothideomycetes incertae sedis</taxon>
        <taxon>Coniosporium</taxon>
    </lineage>
</organism>
<name>A0ACC3D0E0_9PEZI</name>
<proteinExistence type="predicted"/>
<evidence type="ECO:0000313" key="1">
    <source>
        <dbReference type="EMBL" id="KAK3060021.1"/>
    </source>
</evidence>
<evidence type="ECO:0000313" key="2">
    <source>
        <dbReference type="Proteomes" id="UP001186974"/>
    </source>
</evidence>
<protein>
    <submittedName>
        <fullName evidence="1">Uncharacterized protein</fullName>
    </submittedName>
</protein>
<reference evidence="1" key="1">
    <citation type="submission" date="2024-09" db="EMBL/GenBank/DDBJ databases">
        <title>Black Yeasts Isolated from many extreme environments.</title>
        <authorList>
            <person name="Coleine C."/>
            <person name="Stajich J.E."/>
            <person name="Selbmann L."/>
        </authorList>
    </citation>
    <scope>NUCLEOTIDE SEQUENCE</scope>
    <source>
        <strain evidence="1">CCFEE 5737</strain>
    </source>
</reference>
<dbReference type="EMBL" id="JAWDJW010008917">
    <property type="protein sequence ID" value="KAK3060021.1"/>
    <property type="molecule type" value="Genomic_DNA"/>
</dbReference>
<accession>A0ACC3D0E0</accession>
<comment type="caution">
    <text evidence="1">The sequence shown here is derived from an EMBL/GenBank/DDBJ whole genome shotgun (WGS) entry which is preliminary data.</text>
</comment>
<keyword evidence="2" id="KW-1185">Reference proteome</keyword>